<proteinExistence type="predicted"/>
<feature type="domain" description="ERCC4" evidence="1">
    <location>
        <begin position="23"/>
        <end position="108"/>
    </location>
</feature>
<accession>A0A6M3KVA0</accession>
<sequence>MGGYHWIMKRKRLYMKTADYSIEGHESSILIERKSVDDLVSSVTRGHRKLEAEHQRMLAVVESGGFACLICEGSFSEIDEELRCDGRDNVAETLMGCAASWPQRYRVPWYFAGDRRRAELLGFRVLWKWWNENHEAVSNNNG</sequence>
<dbReference type="GO" id="GO:0006259">
    <property type="term" value="P:DNA metabolic process"/>
    <property type="evidence" value="ECO:0007669"/>
    <property type="project" value="UniProtKB-ARBA"/>
</dbReference>
<dbReference type="InterPro" id="IPR006166">
    <property type="entry name" value="ERCC4_domain"/>
</dbReference>
<dbReference type="SUPFAM" id="SSF52980">
    <property type="entry name" value="Restriction endonuclease-like"/>
    <property type="match status" value="1"/>
</dbReference>
<dbReference type="AlphaFoldDB" id="A0A6M3KVA0"/>
<organism evidence="2">
    <name type="scientific">viral metagenome</name>
    <dbReference type="NCBI Taxonomy" id="1070528"/>
    <lineage>
        <taxon>unclassified sequences</taxon>
        <taxon>metagenomes</taxon>
        <taxon>organismal metagenomes</taxon>
    </lineage>
</organism>
<evidence type="ECO:0000313" key="2">
    <source>
        <dbReference type="EMBL" id="QJA86047.1"/>
    </source>
</evidence>
<protein>
    <submittedName>
        <fullName evidence="2">Putative nuclease</fullName>
    </submittedName>
</protein>
<dbReference type="InterPro" id="IPR011335">
    <property type="entry name" value="Restrct_endonuc-II-like"/>
</dbReference>
<dbReference type="Gene3D" id="3.40.50.10130">
    <property type="match status" value="1"/>
</dbReference>
<dbReference type="EMBL" id="MT142611">
    <property type="protein sequence ID" value="QJA86047.1"/>
    <property type="molecule type" value="Genomic_DNA"/>
</dbReference>
<name>A0A6M3KVA0_9ZZZZ</name>
<dbReference type="GO" id="GO:0004518">
    <property type="term" value="F:nuclease activity"/>
    <property type="evidence" value="ECO:0007669"/>
    <property type="project" value="InterPro"/>
</dbReference>
<gene>
    <name evidence="2" type="ORF">MM415B02146_0001</name>
</gene>
<reference evidence="2" key="1">
    <citation type="submission" date="2020-03" db="EMBL/GenBank/DDBJ databases">
        <title>The deep terrestrial virosphere.</title>
        <authorList>
            <person name="Holmfeldt K."/>
            <person name="Nilsson E."/>
            <person name="Simone D."/>
            <person name="Lopez-Fernandez M."/>
            <person name="Wu X."/>
            <person name="de Brujin I."/>
            <person name="Lundin D."/>
            <person name="Andersson A."/>
            <person name="Bertilsson S."/>
            <person name="Dopson M."/>
        </authorList>
    </citation>
    <scope>NUCLEOTIDE SEQUENCE</scope>
    <source>
        <strain evidence="2">MM415B02146</strain>
    </source>
</reference>
<evidence type="ECO:0000259" key="1">
    <source>
        <dbReference type="Pfam" id="PF02732"/>
    </source>
</evidence>
<dbReference type="GO" id="GO:0003677">
    <property type="term" value="F:DNA binding"/>
    <property type="evidence" value="ECO:0007669"/>
    <property type="project" value="InterPro"/>
</dbReference>
<dbReference type="Pfam" id="PF02732">
    <property type="entry name" value="ERCC4"/>
    <property type="match status" value="1"/>
</dbReference>